<organism evidence="4 5">
    <name type="scientific">Lactobacillus kullabergensis</name>
    <dbReference type="NCBI Taxonomy" id="1218493"/>
    <lineage>
        <taxon>Bacteria</taxon>
        <taxon>Bacillati</taxon>
        <taxon>Bacillota</taxon>
        <taxon>Bacilli</taxon>
        <taxon>Lactobacillales</taxon>
        <taxon>Lactobacillaceae</taxon>
        <taxon>Lactobacillus</taxon>
    </lineage>
</organism>
<protein>
    <submittedName>
        <fullName evidence="4">Sensory transduction protein LytT</fullName>
    </submittedName>
</protein>
<evidence type="ECO:0000313" key="5">
    <source>
        <dbReference type="Proteomes" id="UP000033533"/>
    </source>
</evidence>
<dbReference type="GO" id="GO:0000156">
    <property type="term" value="F:phosphorelay response regulator activity"/>
    <property type="evidence" value="ECO:0007669"/>
    <property type="project" value="InterPro"/>
</dbReference>
<keyword evidence="1" id="KW-0597">Phosphoprotein</keyword>
<dbReference type="SMART" id="SM00448">
    <property type="entry name" value="REC"/>
    <property type="match status" value="1"/>
</dbReference>
<dbReference type="Gene3D" id="2.40.50.40">
    <property type="match status" value="1"/>
</dbReference>
<evidence type="ECO:0000259" key="2">
    <source>
        <dbReference type="PROSITE" id="PS50110"/>
    </source>
</evidence>
<evidence type="ECO:0000259" key="3">
    <source>
        <dbReference type="PROSITE" id="PS50930"/>
    </source>
</evidence>
<dbReference type="Pfam" id="PF04397">
    <property type="entry name" value="LytTR"/>
    <property type="match status" value="1"/>
</dbReference>
<evidence type="ECO:0000256" key="1">
    <source>
        <dbReference type="PROSITE-ProRule" id="PRU00169"/>
    </source>
</evidence>
<dbReference type="Proteomes" id="UP000033533">
    <property type="component" value="Unassembled WGS sequence"/>
</dbReference>
<dbReference type="InterPro" id="IPR001789">
    <property type="entry name" value="Sig_transdc_resp-reg_receiver"/>
</dbReference>
<reference evidence="4 5" key="1">
    <citation type="submission" date="2014-12" db="EMBL/GenBank/DDBJ databases">
        <title>Comparative genomics of the lactic acid bacteria isolated from the honey bee gut.</title>
        <authorList>
            <person name="Ellegaard K.M."/>
            <person name="Tamarit D."/>
            <person name="Javelind E."/>
            <person name="Olofsson T."/>
            <person name="Andersson S.G."/>
            <person name="Vasquez A."/>
        </authorList>
    </citation>
    <scope>NUCLEOTIDE SEQUENCE [LARGE SCALE GENOMIC DNA]</scope>
    <source>
        <strain evidence="4 5">Biut2</strain>
    </source>
</reference>
<dbReference type="GO" id="GO:0003677">
    <property type="term" value="F:DNA binding"/>
    <property type="evidence" value="ECO:0007669"/>
    <property type="project" value="InterPro"/>
</dbReference>
<dbReference type="Pfam" id="PF00072">
    <property type="entry name" value="Response_reg"/>
    <property type="match status" value="1"/>
</dbReference>
<dbReference type="PROSITE" id="PS50110">
    <property type="entry name" value="RESPONSE_REGULATORY"/>
    <property type="match status" value="1"/>
</dbReference>
<dbReference type="EMBL" id="JXBY01000026">
    <property type="protein sequence ID" value="KJY54423.1"/>
    <property type="molecule type" value="Genomic_DNA"/>
</dbReference>
<dbReference type="Gene3D" id="2.20.25.10">
    <property type="match status" value="1"/>
</dbReference>
<dbReference type="HOGENOM" id="CLU_000445_14_1_9"/>
<dbReference type="AlphaFoldDB" id="A0A0F4L830"/>
<accession>A0A0F4L830</accession>
<dbReference type="OrthoDB" id="9809318at2"/>
<dbReference type="PROSITE" id="PS50930">
    <property type="entry name" value="HTH_LYTTR"/>
    <property type="match status" value="1"/>
</dbReference>
<feature type="domain" description="HTH LytTR-type" evidence="3">
    <location>
        <begin position="141"/>
        <end position="245"/>
    </location>
</feature>
<feature type="domain" description="Response regulatory" evidence="2">
    <location>
        <begin position="2"/>
        <end position="120"/>
    </location>
</feature>
<proteinExistence type="predicted"/>
<name>A0A0F4L830_9LACO</name>
<comment type="caution">
    <text evidence="4">The sequence shown here is derived from an EMBL/GenBank/DDBJ whole genome shotgun (WGS) entry which is preliminary data.</text>
</comment>
<dbReference type="InterPro" id="IPR011006">
    <property type="entry name" value="CheY-like_superfamily"/>
</dbReference>
<feature type="modified residue" description="4-aspartylphosphate" evidence="1">
    <location>
        <position position="57"/>
    </location>
</feature>
<dbReference type="InterPro" id="IPR007492">
    <property type="entry name" value="LytTR_DNA-bd_dom"/>
</dbReference>
<dbReference type="STRING" id="1218493.JF76_16520"/>
<dbReference type="SUPFAM" id="SSF52172">
    <property type="entry name" value="CheY-like"/>
    <property type="match status" value="1"/>
</dbReference>
<dbReference type="PATRIC" id="fig|1218493.3.peg.1729"/>
<dbReference type="InterPro" id="IPR046947">
    <property type="entry name" value="LytR-like"/>
</dbReference>
<gene>
    <name evidence="4" type="ORF">JF76_16520</name>
</gene>
<dbReference type="PANTHER" id="PTHR37299">
    <property type="entry name" value="TRANSCRIPTIONAL REGULATOR-RELATED"/>
    <property type="match status" value="1"/>
</dbReference>
<dbReference type="PANTHER" id="PTHR37299:SF1">
    <property type="entry name" value="STAGE 0 SPORULATION PROTEIN A HOMOLOG"/>
    <property type="match status" value="1"/>
</dbReference>
<dbReference type="SMART" id="SM00850">
    <property type="entry name" value="LytTR"/>
    <property type="match status" value="1"/>
</dbReference>
<sequence length="245" mass="28011">MKILVVDDEPLARTELSYLIKKSSVLNKQTVKLYEAEDIKEAQGTLLKYKIDLLFLDISLNEENGFELADELKQLSYSPMIVFATAYDNYAVKAFDVGALDYVLKPFEQERVDQALQKAVKVLNSQNNNAVQAQKAGSDVLSIELEDRNVVIKKLEVIAATVNNGVLTIETNKQKYETRKTLAWLKERLTDSCFLQVHRNAIVNIEDIKEVQPWFNHTLMLIMNNDSRVQVGRSYRKELNQKLGL</sequence>
<dbReference type="Gene3D" id="3.40.50.2300">
    <property type="match status" value="1"/>
</dbReference>
<evidence type="ECO:0000313" key="4">
    <source>
        <dbReference type="EMBL" id="KJY54423.1"/>
    </source>
</evidence>
<dbReference type="RefSeq" id="WP_045928626.1">
    <property type="nucleotide sequence ID" value="NZ_JBHSZS010000026.1"/>
</dbReference>